<dbReference type="AlphaFoldDB" id="A5TVU8"/>
<dbReference type="EMBL" id="CM000440">
    <property type="protein sequence ID" value="EDK89023.1"/>
    <property type="molecule type" value="Genomic_DNA"/>
</dbReference>
<reference evidence="2" key="1">
    <citation type="submission" date="2006-07" db="EMBL/GenBank/DDBJ databases">
        <authorList>
            <person name="Qin X."/>
            <person name="Weinstock G.M."/>
        </authorList>
    </citation>
    <scope>NUCLEOTIDE SEQUENCE [LARGE SCALE GENOMIC DNA]</scope>
    <source>
        <strain evidence="2">ATCC 10953</strain>
    </source>
</reference>
<dbReference type="InterPro" id="IPR046160">
    <property type="entry name" value="DUF6162"/>
</dbReference>
<keyword evidence="1" id="KW-1133">Transmembrane helix</keyword>
<feature type="transmembrane region" description="Helical" evidence="1">
    <location>
        <begin position="36"/>
        <end position="53"/>
    </location>
</feature>
<protein>
    <submittedName>
        <fullName evidence="2">Uncharacterized protein</fullName>
    </submittedName>
</protein>
<organism evidence="2">
    <name type="scientific">Fusobacterium polymorphum ATCC 10953</name>
    <dbReference type="NCBI Taxonomy" id="393480"/>
    <lineage>
        <taxon>Bacteria</taxon>
        <taxon>Fusobacteriati</taxon>
        <taxon>Fusobacteriota</taxon>
        <taxon>Fusobacteriia</taxon>
        <taxon>Fusobacteriales</taxon>
        <taxon>Fusobacteriaceae</taxon>
        <taxon>Fusobacterium</taxon>
    </lineage>
</organism>
<sequence>MILYRGKVYNFNLIQNEVIKINTYVVKPLSSKKENIFLILAFFILILVAAIALKIRQRVEYKIDVKEDEIVSYEVLNNIELGIYSDIKNSLVDISQLRDEQNSLPSIDLLAEEEIPPYFKDITWEQRGAMEWTTFKHDGEDYLIGRGNGKVGTFLVKFNNENMDESDILYMKETPSFDDLEKNFEKYEHIAKKIVPFTGNDERKKLTGE</sequence>
<dbReference type="eggNOG" id="ENOG5032XQ5">
    <property type="taxonomic scope" value="Bacteria"/>
</dbReference>
<gene>
    <name evidence="2" type="ORF">FNP_1237</name>
</gene>
<dbReference type="Pfam" id="PF19659">
    <property type="entry name" value="DUF6162"/>
    <property type="match status" value="1"/>
</dbReference>
<evidence type="ECO:0000313" key="2">
    <source>
        <dbReference type="EMBL" id="EDK89023.1"/>
    </source>
</evidence>
<dbReference type="HOGENOM" id="CLU_1419637_0_0_0"/>
<dbReference type="Proteomes" id="UP000001921">
    <property type="component" value="Chromosome"/>
</dbReference>
<proteinExistence type="predicted"/>
<keyword evidence="1" id="KW-0472">Membrane</keyword>
<name>A5TVU8_FUSNP</name>
<reference evidence="2" key="2">
    <citation type="submission" date="2007-05" db="EMBL/GenBank/DDBJ databases">
        <title>Genome sequence of Fusobacterium nucleatum subspecies polymorphum - a genetically tractable Fusobacterium.</title>
        <authorList>
            <person name="Karpathy S.E."/>
            <person name="Xiang Q."/>
            <person name="Gioia J."/>
            <person name="Jiang H."/>
            <person name="Liu Y."/>
            <person name="Petrosino J.F."/>
            <person name="Yerrapragada S."/>
            <person name="Fox G.E."/>
            <person name="Kinder Haake S."/>
            <person name="Weinstock G.M."/>
            <person name="Highlander S.K."/>
        </authorList>
    </citation>
    <scope>NUCLEOTIDE SEQUENCE [LARGE SCALE GENOMIC DNA]</scope>
    <source>
        <strain evidence="2">ATCC 10953</strain>
    </source>
</reference>
<evidence type="ECO:0000256" key="1">
    <source>
        <dbReference type="SAM" id="Phobius"/>
    </source>
</evidence>
<keyword evidence="1" id="KW-0812">Transmembrane</keyword>
<accession>A5TVU8</accession>